<keyword evidence="2" id="KW-1185">Reference proteome</keyword>
<gene>
    <name evidence="1" type="ORF">EG850_07090</name>
</gene>
<dbReference type="Proteomes" id="UP000274391">
    <property type="component" value="Unassembled WGS sequence"/>
</dbReference>
<comment type="caution">
    <text evidence="1">The sequence shown here is derived from an EMBL/GenBank/DDBJ whole genome shotgun (WGS) entry which is preliminary data.</text>
</comment>
<organism evidence="1 2">
    <name type="scientific">Gulosibacter macacae</name>
    <dbReference type="NCBI Taxonomy" id="2488791"/>
    <lineage>
        <taxon>Bacteria</taxon>
        <taxon>Bacillati</taxon>
        <taxon>Actinomycetota</taxon>
        <taxon>Actinomycetes</taxon>
        <taxon>Micrococcales</taxon>
        <taxon>Microbacteriaceae</taxon>
        <taxon>Gulosibacter</taxon>
    </lineage>
</organism>
<dbReference type="RefSeq" id="WP_124971960.1">
    <property type="nucleotide sequence ID" value="NZ_RQVS01000007.1"/>
</dbReference>
<accession>A0A3P3VZB2</accession>
<name>A0A3P3VZB2_9MICO</name>
<evidence type="ECO:0000313" key="2">
    <source>
        <dbReference type="Proteomes" id="UP000274391"/>
    </source>
</evidence>
<dbReference type="OrthoDB" id="5112672at2"/>
<protein>
    <submittedName>
        <fullName evidence="1">Uncharacterized protein</fullName>
    </submittedName>
</protein>
<dbReference type="AlphaFoldDB" id="A0A3P3VZB2"/>
<evidence type="ECO:0000313" key="1">
    <source>
        <dbReference type="EMBL" id="RRJ86779.1"/>
    </source>
</evidence>
<sequence>MLDDDELIGPHALSELLLAGGERTIASFWSWRANPDDYWQRERALNGEEADYAATCGCVCDIELVADDEFFTALPELGLFIEDAWMSRLALSRGWNLRAKDIEVEFVLHETNQYGPLILDKVAFWSSLNEQYPLPKAEERRLIRNQ</sequence>
<dbReference type="EMBL" id="RQVS01000007">
    <property type="protein sequence ID" value="RRJ86779.1"/>
    <property type="molecule type" value="Genomic_DNA"/>
</dbReference>
<reference evidence="1 2" key="1">
    <citation type="submission" date="2018-11" db="EMBL/GenBank/DDBJ databases">
        <title>YIM 102482-1 draft genome.</title>
        <authorList>
            <person name="Li G."/>
            <person name="Jiang Y."/>
        </authorList>
    </citation>
    <scope>NUCLEOTIDE SEQUENCE [LARGE SCALE GENOMIC DNA]</scope>
    <source>
        <strain evidence="1 2">YIM 102482-1</strain>
    </source>
</reference>
<proteinExistence type="predicted"/>